<proteinExistence type="predicted"/>
<dbReference type="AlphaFoldDB" id="A0A7J7NF37"/>
<accession>A0A7J7NF37</accession>
<dbReference type="Proteomes" id="UP000541444">
    <property type="component" value="Unassembled WGS sequence"/>
</dbReference>
<protein>
    <submittedName>
        <fullName evidence="1">Uncharacterized protein</fullName>
    </submittedName>
</protein>
<dbReference type="EMBL" id="JACGCM010000838">
    <property type="protein sequence ID" value="KAF6165610.1"/>
    <property type="molecule type" value="Genomic_DNA"/>
</dbReference>
<comment type="caution">
    <text evidence="1">The sequence shown here is derived from an EMBL/GenBank/DDBJ whole genome shotgun (WGS) entry which is preliminary data.</text>
</comment>
<name>A0A7J7NF37_9MAGN</name>
<organism evidence="1 2">
    <name type="scientific">Kingdonia uniflora</name>
    <dbReference type="NCBI Taxonomy" id="39325"/>
    <lineage>
        <taxon>Eukaryota</taxon>
        <taxon>Viridiplantae</taxon>
        <taxon>Streptophyta</taxon>
        <taxon>Embryophyta</taxon>
        <taxon>Tracheophyta</taxon>
        <taxon>Spermatophyta</taxon>
        <taxon>Magnoliopsida</taxon>
        <taxon>Ranunculales</taxon>
        <taxon>Circaeasteraceae</taxon>
        <taxon>Kingdonia</taxon>
    </lineage>
</organism>
<sequence length="84" mass="9696">MILNPLTVQTKGRTKIDHKKGARWKGGMEEAVMKKKRTYKSCGVLDNHDKRTCPLFKTMITELRDSNNGESVQQLYSNFDNHNI</sequence>
<evidence type="ECO:0000313" key="2">
    <source>
        <dbReference type="Proteomes" id="UP000541444"/>
    </source>
</evidence>
<gene>
    <name evidence="1" type="ORF">GIB67_021880</name>
</gene>
<reference evidence="1 2" key="1">
    <citation type="journal article" date="2020" name="IScience">
        <title>Genome Sequencing of the Endangered Kingdonia uniflora (Circaeasteraceae, Ranunculales) Reveals Potential Mechanisms of Evolutionary Specialization.</title>
        <authorList>
            <person name="Sun Y."/>
            <person name="Deng T."/>
            <person name="Zhang A."/>
            <person name="Moore M.J."/>
            <person name="Landis J.B."/>
            <person name="Lin N."/>
            <person name="Zhang H."/>
            <person name="Zhang X."/>
            <person name="Huang J."/>
            <person name="Zhang X."/>
            <person name="Sun H."/>
            <person name="Wang H."/>
        </authorList>
    </citation>
    <scope>NUCLEOTIDE SEQUENCE [LARGE SCALE GENOMIC DNA]</scope>
    <source>
        <strain evidence="1">TB1705</strain>
        <tissue evidence="1">Leaf</tissue>
    </source>
</reference>
<keyword evidence="2" id="KW-1185">Reference proteome</keyword>
<evidence type="ECO:0000313" key="1">
    <source>
        <dbReference type="EMBL" id="KAF6165610.1"/>
    </source>
</evidence>